<organism evidence="1 2">
    <name type="scientific">Spirosoma agri</name>
    <dbReference type="NCBI Taxonomy" id="1987381"/>
    <lineage>
        <taxon>Bacteria</taxon>
        <taxon>Pseudomonadati</taxon>
        <taxon>Bacteroidota</taxon>
        <taxon>Cytophagia</taxon>
        <taxon>Cytophagales</taxon>
        <taxon>Cytophagaceae</taxon>
        <taxon>Spirosoma</taxon>
    </lineage>
</organism>
<gene>
    <name evidence="1" type="ORF">GK091_11025</name>
</gene>
<dbReference type="AlphaFoldDB" id="A0A6M0IHR7"/>
<protein>
    <submittedName>
        <fullName evidence="1">Uncharacterized protein</fullName>
    </submittedName>
</protein>
<dbReference type="RefSeq" id="WP_164037362.1">
    <property type="nucleotide sequence ID" value="NZ_JAAGNZ010000001.1"/>
</dbReference>
<accession>A0A6M0IHR7</accession>
<name>A0A6M0IHR7_9BACT</name>
<dbReference type="Proteomes" id="UP000477386">
    <property type="component" value="Unassembled WGS sequence"/>
</dbReference>
<reference evidence="1 2" key="1">
    <citation type="submission" date="2020-02" db="EMBL/GenBank/DDBJ databases">
        <title>Draft genome sequence of two Spirosoma agri KCTC 52727 and Spirosoma terrae KCTC 52035.</title>
        <authorList>
            <person name="Rojas J."/>
            <person name="Ambika Manirajan B."/>
            <person name="Ratering S."/>
            <person name="Suarez C."/>
            <person name="Schnell S."/>
        </authorList>
    </citation>
    <scope>NUCLEOTIDE SEQUENCE [LARGE SCALE GENOMIC DNA]</scope>
    <source>
        <strain evidence="1 2">KCTC 52727</strain>
    </source>
</reference>
<sequence length="248" mass="28516">MQIPYIIDLANRSKRLVFVGCTHVRDSTDQQFTTLQRLFSELNPQVGFNEGGQLKQSQHYPSLHKAAFQTAETGVMKYLCDQAGIALVNGDTPDSLEFSLALSYYPKQELYLYYVMERIVIPYLSLGNQQPAFEPYFDEVVGSFVREGFPLATSEKSLRYFKVLYQQYMNRPFELALTQAVEQFDYTNGGSCHFCEIGRRSKMIRDSVLLTKLDRTLDRYDRVIVTFGCGHALAVEPALRELVNKKRR</sequence>
<keyword evidence="2" id="KW-1185">Reference proteome</keyword>
<comment type="caution">
    <text evidence="1">The sequence shown here is derived from an EMBL/GenBank/DDBJ whole genome shotgun (WGS) entry which is preliminary data.</text>
</comment>
<proteinExistence type="predicted"/>
<evidence type="ECO:0000313" key="1">
    <source>
        <dbReference type="EMBL" id="NEU67417.1"/>
    </source>
</evidence>
<dbReference type="EMBL" id="JAAGNZ010000001">
    <property type="protein sequence ID" value="NEU67417.1"/>
    <property type="molecule type" value="Genomic_DNA"/>
</dbReference>
<evidence type="ECO:0000313" key="2">
    <source>
        <dbReference type="Proteomes" id="UP000477386"/>
    </source>
</evidence>